<accession>A0A1G2G298</accession>
<comment type="caution">
    <text evidence="1">The sequence shown here is derived from an EMBL/GenBank/DDBJ whole genome shotgun (WGS) entry which is preliminary data.</text>
</comment>
<gene>
    <name evidence="1" type="ORF">A2719_04410</name>
</gene>
<sequence>MNSERTSLFLMANLASEVSRVLDSRNAGDKKFEVESLERANRIIDDVGRLPDMQSRKREIETLSRAIREPDISAEYLRSYFDSFVNRLLA</sequence>
<dbReference type="EMBL" id="MHNK01000003">
    <property type="protein sequence ID" value="OGZ44409.1"/>
    <property type="molecule type" value="Genomic_DNA"/>
</dbReference>
<name>A0A1G2G298_9BACT</name>
<organism evidence="1 2">
    <name type="scientific">Candidatus Ryanbacteria bacterium RIFCSPHIGHO2_01_FULL_45_22</name>
    <dbReference type="NCBI Taxonomy" id="1802114"/>
    <lineage>
        <taxon>Bacteria</taxon>
        <taxon>Candidatus Ryaniibacteriota</taxon>
    </lineage>
</organism>
<dbReference type="STRING" id="1802114.A2719_04410"/>
<proteinExistence type="predicted"/>
<protein>
    <submittedName>
        <fullName evidence="1">Uncharacterized protein</fullName>
    </submittedName>
</protein>
<dbReference type="Proteomes" id="UP000177480">
    <property type="component" value="Unassembled WGS sequence"/>
</dbReference>
<evidence type="ECO:0000313" key="2">
    <source>
        <dbReference type="Proteomes" id="UP000177480"/>
    </source>
</evidence>
<dbReference type="AlphaFoldDB" id="A0A1G2G298"/>
<reference evidence="1 2" key="1">
    <citation type="journal article" date="2016" name="Nat. Commun.">
        <title>Thousands of microbial genomes shed light on interconnected biogeochemical processes in an aquifer system.</title>
        <authorList>
            <person name="Anantharaman K."/>
            <person name="Brown C.T."/>
            <person name="Hug L.A."/>
            <person name="Sharon I."/>
            <person name="Castelle C.J."/>
            <person name="Probst A.J."/>
            <person name="Thomas B.C."/>
            <person name="Singh A."/>
            <person name="Wilkins M.J."/>
            <person name="Karaoz U."/>
            <person name="Brodie E.L."/>
            <person name="Williams K.H."/>
            <person name="Hubbard S.S."/>
            <person name="Banfield J.F."/>
        </authorList>
    </citation>
    <scope>NUCLEOTIDE SEQUENCE [LARGE SCALE GENOMIC DNA]</scope>
</reference>
<evidence type="ECO:0000313" key="1">
    <source>
        <dbReference type="EMBL" id="OGZ44409.1"/>
    </source>
</evidence>